<dbReference type="AlphaFoldDB" id="A0A0L8H620"/>
<evidence type="ECO:0000313" key="2">
    <source>
        <dbReference type="EMBL" id="KOF84549.1"/>
    </source>
</evidence>
<protein>
    <submittedName>
        <fullName evidence="2">Uncharacterized protein</fullName>
    </submittedName>
</protein>
<name>A0A0L8H620_OCTBM</name>
<evidence type="ECO:0000256" key="1">
    <source>
        <dbReference type="SAM" id="Phobius"/>
    </source>
</evidence>
<feature type="transmembrane region" description="Helical" evidence="1">
    <location>
        <begin position="12"/>
        <end position="42"/>
    </location>
</feature>
<reference evidence="2" key="1">
    <citation type="submission" date="2015-07" db="EMBL/GenBank/DDBJ databases">
        <title>MeaNS - Measles Nucleotide Surveillance Program.</title>
        <authorList>
            <person name="Tran T."/>
            <person name="Druce J."/>
        </authorList>
    </citation>
    <scope>NUCLEOTIDE SEQUENCE</scope>
    <source>
        <strain evidence="2">UCB-OBI-ISO-001</strain>
        <tissue evidence="2">Gonad</tissue>
    </source>
</reference>
<gene>
    <name evidence="2" type="ORF">OCBIM_22021894mg</name>
</gene>
<accession>A0A0L8H620</accession>
<proteinExistence type="predicted"/>
<sequence length="54" mass="6033">MDPVPVFVQCNGLVVAMLVLPLLSLLLLVLVLLLLWLLFLFLSKNVTRTAEINI</sequence>
<keyword evidence="1" id="KW-1133">Transmembrane helix</keyword>
<organism evidence="2">
    <name type="scientific">Octopus bimaculoides</name>
    <name type="common">California two-spotted octopus</name>
    <dbReference type="NCBI Taxonomy" id="37653"/>
    <lineage>
        <taxon>Eukaryota</taxon>
        <taxon>Metazoa</taxon>
        <taxon>Spiralia</taxon>
        <taxon>Lophotrochozoa</taxon>
        <taxon>Mollusca</taxon>
        <taxon>Cephalopoda</taxon>
        <taxon>Coleoidea</taxon>
        <taxon>Octopodiformes</taxon>
        <taxon>Octopoda</taxon>
        <taxon>Incirrata</taxon>
        <taxon>Octopodidae</taxon>
        <taxon>Octopus</taxon>
    </lineage>
</organism>
<keyword evidence="1" id="KW-0812">Transmembrane</keyword>
<dbReference type="EMBL" id="KQ419123">
    <property type="protein sequence ID" value="KOF84549.1"/>
    <property type="molecule type" value="Genomic_DNA"/>
</dbReference>
<keyword evidence="1" id="KW-0472">Membrane</keyword>